<protein>
    <recommendedName>
        <fullName evidence="3">RHS repeat protein</fullName>
    </recommendedName>
</protein>
<evidence type="ECO:0008006" key="3">
    <source>
        <dbReference type="Google" id="ProtNLM"/>
    </source>
</evidence>
<reference evidence="1 2" key="1">
    <citation type="journal article" date="2019" name="Int. J. Syst. Evol. Microbiol.">
        <title>The Global Catalogue of Microorganisms (GCM) 10K type strain sequencing project: providing services to taxonomists for standard genome sequencing and annotation.</title>
        <authorList>
            <consortium name="The Broad Institute Genomics Platform"/>
            <consortium name="The Broad Institute Genome Sequencing Center for Infectious Disease"/>
            <person name="Wu L."/>
            <person name="Ma J."/>
        </authorList>
    </citation>
    <scope>NUCLEOTIDE SEQUENCE [LARGE SCALE GENOMIC DNA]</scope>
    <source>
        <strain evidence="1 2">JCM 14718</strain>
    </source>
</reference>
<keyword evidence="2" id="KW-1185">Reference proteome</keyword>
<gene>
    <name evidence="1" type="ORF">GCM10009765_83540</name>
</gene>
<dbReference type="InterPro" id="IPR006530">
    <property type="entry name" value="YD"/>
</dbReference>
<dbReference type="InterPro" id="IPR031325">
    <property type="entry name" value="RHS_repeat"/>
</dbReference>
<evidence type="ECO:0000313" key="1">
    <source>
        <dbReference type="EMBL" id="GAA1722852.1"/>
    </source>
</evidence>
<dbReference type="EMBL" id="BAAANY010000055">
    <property type="protein sequence ID" value="GAA1722852.1"/>
    <property type="molecule type" value="Genomic_DNA"/>
</dbReference>
<dbReference type="RefSeq" id="WP_163572815.1">
    <property type="nucleotide sequence ID" value="NZ_BAAANY010000055.1"/>
</dbReference>
<accession>A0ABN2JCY8</accession>
<dbReference type="Pfam" id="PF05593">
    <property type="entry name" value="RHS_repeat"/>
    <property type="match status" value="1"/>
</dbReference>
<dbReference type="Proteomes" id="UP001500618">
    <property type="component" value="Unassembled WGS sequence"/>
</dbReference>
<evidence type="ECO:0000313" key="2">
    <source>
        <dbReference type="Proteomes" id="UP001500618"/>
    </source>
</evidence>
<organism evidence="1 2">
    <name type="scientific">Fodinicola feengrottensis</name>
    <dbReference type="NCBI Taxonomy" id="435914"/>
    <lineage>
        <taxon>Bacteria</taxon>
        <taxon>Bacillati</taxon>
        <taxon>Actinomycetota</taxon>
        <taxon>Actinomycetes</taxon>
        <taxon>Mycobacteriales</taxon>
        <taxon>Fodinicola</taxon>
    </lineage>
</organism>
<dbReference type="Gene3D" id="2.180.10.10">
    <property type="entry name" value="RHS repeat-associated core"/>
    <property type="match status" value="1"/>
</dbReference>
<comment type="caution">
    <text evidence="1">The sequence shown here is derived from an EMBL/GenBank/DDBJ whole genome shotgun (WGS) entry which is preliminary data.</text>
</comment>
<name>A0ABN2JCY8_9ACTN</name>
<dbReference type="NCBIfam" id="TIGR01643">
    <property type="entry name" value="YD_repeat_2x"/>
    <property type="match status" value="1"/>
</dbReference>
<proteinExistence type="predicted"/>
<sequence>MATSYDLLGDPLQVNQLDTDGRTVLASTSAAYDPAGRLQSSTDARNHTSTFTRDASGVVTQEVQLVTDSSSTTTSFGYDADLLWDLRRLTAGQVELVAEQAKSTAGQY</sequence>